<evidence type="ECO:0000256" key="6">
    <source>
        <dbReference type="ARBA" id="ARBA00022989"/>
    </source>
</evidence>
<reference evidence="10 11" key="1">
    <citation type="journal article" date="2010" name="Science">
        <title>Genomic comparison of the ants Camponotus floridanus and Harpegnathos saltator.</title>
        <authorList>
            <person name="Bonasio R."/>
            <person name="Zhang G."/>
            <person name="Ye C."/>
            <person name="Mutti N.S."/>
            <person name="Fang X."/>
            <person name="Qin N."/>
            <person name="Donahue G."/>
            <person name="Yang P."/>
            <person name="Li Q."/>
            <person name="Li C."/>
            <person name="Zhang P."/>
            <person name="Huang Z."/>
            <person name="Berger S.L."/>
            <person name="Reinberg D."/>
            <person name="Wang J."/>
            <person name="Liebig J."/>
        </authorList>
    </citation>
    <scope>NUCLEOTIDE SEQUENCE [LARGE SCALE GENOMIC DNA]</scope>
    <source>
        <strain evidence="10 11">Hsal</strain>
    </source>
</reference>
<feature type="transmembrane region" description="Helical" evidence="9">
    <location>
        <begin position="76"/>
        <end position="95"/>
    </location>
</feature>
<feature type="transmembrane region" description="Helical" evidence="9">
    <location>
        <begin position="20"/>
        <end position="43"/>
    </location>
</feature>
<dbReference type="PANTHER" id="PTHR43337">
    <property type="entry name" value="XANTHINE/URACIL PERMEASE C887.17-RELATED"/>
    <property type="match status" value="1"/>
</dbReference>
<feature type="transmembrane region" description="Helical" evidence="9">
    <location>
        <begin position="378"/>
        <end position="401"/>
    </location>
</feature>
<evidence type="ECO:0000256" key="3">
    <source>
        <dbReference type="ARBA" id="ARBA00022448"/>
    </source>
</evidence>
<feature type="transmembrane region" description="Helical" evidence="9">
    <location>
        <begin position="340"/>
        <end position="358"/>
    </location>
</feature>
<feature type="transmembrane region" description="Helical" evidence="9">
    <location>
        <begin position="135"/>
        <end position="155"/>
    </location>
</feature>
<comment type="similarity">
    <text evidence="2 8">Belongs to the nucleobase:cation symporter-2 (NCS2) (TC 2.A.40) family. Azg-like subfamily.</text>
</comment>
<feature type="transmembrane region" description="Helical" evidence="9">
    <location>
        <begin position="49"/>
        <end position="69"/>
    </location>
</feature>
<evidence type="ECO:0000256" key="8">
    <source>
        <dbReference type="PIRNR" id="PIRNR005353"/>
    </source>
</evidence>
<evidence type="ECO:0000256" key="5">
    <source>
        <dbReference type="ARBA" id="ARBA00022692"/>
    </source>
</evidence>
<feature type="transmembrane region" description="Helical" evidence="9">
    <location>
        <begin position="413"/>
        <end position="428"/>
    </location>
</feature>
<dbReference type="Proteomes" id="UP000188912">
    <property type="component" value="Chromosome"/>
</dbReference>
<dbReference type="InterPro" id="IPR006043">
    <property type="entry name" value="NCS2"/>
</dbReference>
<gene>
    <name evidence="10" type="ORF">BHV28_04820</name>
</gene>
<evidence type="ECO:0000256" key="7">
    <source>
        <dbReference type="ARBA" id="ARBA00023136"/>
    </source>
</evidence>
<dbReference type="InterPro" id="IPR045018">
    <property type="entry name" value="Azg-like"/>
</dbReference>
<feature type="transmembrane region" description="Helical" evidence="9">
    <location>
        <begin position="282"/>
        <end position="304"/>
    </location>
</feature>
<evidence type="ECO:0000256" key="9">
    <source>
        <dbReference type="SAM" id="Phobius"/>
    </source>
</evidence>
<feature type="transmembrane region" description="Helical" evidence="9">
    <location>
        <begin position="101"/>
        <end position="123"/>
    </location>
</feature>
<dbReference type="KEGG" id="thd:BHV28_04820"/>
<dbReference type="InterPro" id="IPR026033">
    <property type="entry name" value="Azg-like_bact_archaea"/>
</dbReference>
<keyword evidence="7 8" id="KW-0472">Membrane</keyword>
<feature type="transmembrane region" description="Helical" evidence="9">
    <location>
        <begin position="192"/>
        <end position="210"/>
    </location>
</feature>
<dbReference type="GO" id="GO:0005886">
    <property type="term" value="C:plasma membrane"/>
    <property type="evidence" value="ECO:0007669"/>
    <property type="project" value="UniProtKB-SubCell"/>
</dbReference>
<keyword evidence="3 8" id="KW-0813">Transport</keyword>
<feature type="transmembrane region" description="Helical" evidence="9">
    <location>
        <begin position="161"/>
        <end position="185"/>
    </location>
</feature>
<keyword evidence="4 8" id="KW-1003">Cell membrane</keyword>
<keyword evidence="5 8" id="KW-0812">Transmembrane</keyword>
<feature type="transmembrane region" description="Helical" evidence="9">
    <location>
        <begin position="316"/>
        <end position="333"/>
    </location>
</feature>
<evidence type="ECO:0000313" key="11">
    <source>
        <dbReference type="Proteomes" id="UP000188912"/>
    </source>
</evidence>
<accession>A0A1U9JTJ7</accession>
<evidence type="ECO:0000256" key="4">
    <source>
        <dbReference type="ARBA" id="ARBA00022475"/>
    </source>
</evidence>
<feature type="transmembrane region" description="Helical" evidence="9">
    <location>
        <begin position="241"/>
        <end position="261"/>
    </location>
</feature>
<keyword evidence="11" id="KW-1185">Reference proteome</keyword>
<organism evidence="10 11">
    <name type="scientific">Candidatus Tokpelaia hoelldobleri</name>
    <dbReference type="NCBI Taxonomy" id="1902579"/>
    <lineage>
        <taxon>Bacteria</taxon>
        <taxon>Pseudomonadati</taxon>
        <taxon>Pseudomonadota</taxon>
        <taxon>Alphaproteobacteria</taxon>
        <taxon>Hyphomicrobiales</taxon>
        <taxon>Candidatus Tokpelaia</taxon>
    </lineage>
</organism>
<dbReference type="PIRSF" id="PIRSF005353">
    <property type="entry name" value="PbuG"/>
    <property type="match status" value="1"/>
</dbReference>
<reference evidence="10 11" key="2">
    <citation type="journal article" date="2016" name="Sci. Rep.">
        <title>The genome of Rhizobiales bacteria in predatory ants reveals urease gene functions but no genes for nitrogen fixation.</title>
        <authorList>
            <person name="Neuvonen M.M."/>
            <person name="Tamarit D."/>
            <person name="Naslund K."/>
            <person name="Liebig J."/>
            <person name="Feldhaar H."/>
            <person name="Moran N.A."/>
            <person name="Guy L."/>
            <person name="Andersson S.G."/>
        </authorList>
    </citation>
    <scope>NUCLEOTIDE SEQUENCE [LARGE SCALE GENOMIC DNA]</scope>
    <source>
        <strain evidence="10 11">Hsal</strain>
    </source>
</reference>
<dbReference type="Pfam" id="PF00860">
    <property type="entry name" value="Xan_ur_permease"/>
    <property type="match status" value="1"/>
</dbReference>
<evidence type="ECO:0000256" key="1">
    <source>
        <dbReference type="ARBA" id="ARBA00004651"/>
    </source>
</evidence>
<dbReference type="EMBL" id="CP017315">
    <property type="protein sequence ID" value="AQS41194.1"/>
    <property type="molecule type" value="Genomic_DNA"/>
</dbReference>
<comment type="subcellular location">
    <subcellularLocation>
        <location evidence="1 8">Cell membrane</location>
        <topology evidence="1 8">Multi-pass membrane protein</topology>
    </subcellularLocation>
</comment>
<dbReference type="PANTHER" id="PTHR43337:SF1">
    <property type="entry name" value="XANTHINE_URACIL PERMEASE C887.17-RELATED"/>
    <property type="match status" value="1"/>
</dbReference>
<proteinExistence type="inferred from homology"/>
<name>A0A1U9JTJ7_9HYPH</name>
<dbReference type="AlphaFoldDB" id="A0A1U9JTJ7"/>
<dbReference type="GO" id="GO:0015207">
    <property type="term" value="F:adenine transmembrane transporter activity"/>
    <property type="evidence" value="ECO:0007669"/>
    <property type="project" value="TreeGrafter"/>
</dbReference>
<protein>
    <submittedName>
        <fullName evidence="10">Xanthine/uracil permease</fullName>
    </submittedName>
</protein>
<evidence type="ECO:0000313" key="10">
    <source>
        <dbReference type="EMBL" id="AQS41194.1"/>
    </source>
</evidence>
<evidence type="ECO:0000256" key="2">
    <source>
        <dbReference type="ARBA" id="ARBA00005697"/>
    </source>
</evidence>
<sequence>MFEKIFALRHYGTDPRTEIVAGLTTFLTMSYILAVNPTILAAAHMDKGAVFVATCVAAIIGSLIMAFVANWPVGMAPGMGLNAFFAYTVVLNYGYTWQEALGAVFISGLVFLLLTATGVRKWLVAGVPQSLRSAIAAGVGMFLSIVALEGSGIIVANSATLVGLGSLTQAAPLLTIIGFFLIVALDLWNVRGGVLIGILTITVASFFLGLNSVPDRIVSLPPSLSSTFMQMDLAGVFKKGLFHVLLVFVLVEIFDATGTLIGVGKRAGLLTGDREKGLDKALFADSTAIVAGAVIGTSSTTAYVESVSGAAVGGRTGMTALVVAAMFGLALFFSPLMLAVPPYATAPALLFVACLMMREFAEIAWDDLTDAAPAVLTAIMMPLTYSIASGLAFGFISYAVLKTLNGRWREVHLATWVIVALFILRFVIG</sequence>
<keyword evidence="6 8" id="KW-1133">Transmembrane helix</keyword>
<dbReference type="STRING" id="1902579.BHV28_04820"/>